<dbReference type="Proteomes" id="UP000605013">
    <property type="component" value="Unassembled WGS sequence"/>
</dbReference>
<protein>
    <recommendedName>
        <fullName evidence="3">Lipoprotein</fullName>
    </recommendedName>
</protein>
<sequence>MRIIAFILFSCLFICCKSEYSEIDNTSELKLKWNKSHQDDSINRAVIGLQWALSYVGSNTPCNSKSIKVSGNIITIYPDYVGLNNKALAVFKTLISKIKQTEAFKNNNTLDLGRFITLLLASPEHYYALVGTPKTLEQLKAKYKLNAQKGYVNNSSVALQDRIISFSDLKDLNQLWISEEIDSISKTIYELETIELLKNGQLRFGIYNKNGILKNVANSKHTAAGKPGKCIWCHESNLNQMFKKQDNVYGFLSADALQQKIKASRDTFKRKRKLLKETVDFNKKQQHTFTEILYISFLEPSAKRLSLEWNINEDEVVKSLKHLKTHKHKEFQFLGDLYYRKDVEQFAPLKAIKVSSSVRELSANEINHLN</sequence>
<dbReference type="EMBL" id="JAEMEF010000004">
    <property type="protein sequence ID" value="MBL7559384.1"/>
    <property type="molecule type" value="Genomic_DNA"/>
</dbReference>
<reference evidence="1 2" key="1">
    <citation type="submission" date="2020-12" db="EMBL/GenBank/DDBJ databases">
        <title>Olleya sediminilitoris sp. nov., isolated from a tidal flat.</title>
        <authorList>
            <person name="Park S."/>
            <person name="Yoon J.-H."/>
        </authorList>
    </citation>
    <scope>NUCLEOTIDE SEQUENCE [LARGE SCALE GENOMIC DNA]</scope>
    <source>
        <strain evidence="1 2">YSTF-M6</strain>
    </source>
</reference>
<accession>A0ABS1WJT4</accession>
<name>A0ABS1WJT4_9FLAO</name>
<gene>
    <name evidence="1" type="ORF">JAO71_06145</name>
</gene>
<comment type="caution">
    <text evidence="1">The sequence shown here is derived from an EMBL/GenBank/DDBJ whole genome shotgun (WGS) entry which is preliminary data.</text>
</comment>
<organism evidence="1 2">
    <name type="scientific">Olleya sediminilitoris</name>
    <dbReference type="NCBI Taxonomy" id="2795739"/>
    <lineage>
        <taxon>Bacteria</taxon>
        <taxon>Pseudomonadati</taxon>
        <taxon>Bacteroidota</taxon>
        <taxon>Flavobacteriia</taxon>
        <taxon>Flavobacteriales</taxon>
        <taxon>Flavobacteriaceae</taxon>
    </lineage>
</organism>
<dbReference type="RefSeq" id="WP_202999602.1">
    <property type="nucleotide sequence ID" value="NZ_JAEMEF010000004.1"/>
</dbReference>
<evidence type="ECO:0008006" key="3">
    <source>
        <dbReference type="Google" id="ProtNLM"/>
    </source>
</evidence>
<proteinExistence type="predicted"/>
<evidence type="ECO:0000313" key="1">
    <source>
        <dbReference type="EMBL" id="MBL7559384.1"/>
    </source>
</evidence>
<evidence type="ECO:0000313" key="2">
    <source>
        <dbReference type="Proteomes" id="UP000605013"/>
    </source>
</evidence>
<keyword evidence="2" id="KW-1185">Reference proteome</keyword>